<evidence type="ECO:0000256" key="3">
    <source>
        <dbReference type="ARBA" id="ARBA00022801"/>
    </source>
</evidence>
<feature type="region of interest" description="Disordered" evidence="6">
    <location>
        <begin position="358"/>
        <end position="390"/>
    </location>
</feature>
<name>A0ABP5N4G2_9MICO</name>
<keyword evidence="3 5" id="KW-0378">Hydrolase</keyword>
<evidence type="ECO:0000256" key="7">
    <source>
        <dbReference type="SAM" id="Phobius"/>
    </source>
</evidence>
<dbReference type="Pfam" id="PF00082">
    <property type="entry name" value="Peptidase_S8"/>
    <property type="match status" value="1"/>
</dbReference>
<feature type="active site" description="Charge relay system" evidence="5">
    <location>
        <position position="129"/>
    </location>
</feature>
<feature type="active site" description="Charge relay system" evidence="5">
    <location>
        <position position="92"/>
    </location>
</feature>
<dbReference type="InterPro" id="IPR015500">
    <property type="entry name" value="Peptidase_S8_subtilisin-rel"/>
</dbReference>
<evidence type="ECO:0000256" key="2">
    <source>
        <dbReference type="ARBA" id="ARBA00022670"/>
    </source>
</evidence>
<keyword evidence="2 5" id="KW-0645">Protease</keyword>
<keyword evidence="7" id="KW-0472">Membrane</keyword>
<keyword evidence="4 5" id="KW-0720">Serine protease</keyword>
<feature type="compositionally biased region" description="Low complexity" evidence="6">
    <location>
        <begin position="371"/>
        <end position="384"/>
    </location>
</feature>
<keyword evidence="7" id="KW-0812">Transmembrane</keyword>
<dbReference type="InterPro" id="IPR000209">
    <property type="entry name" value="Peptidase_S8/S53_dom"/>
</dbReference>
<dbReference type="GO" id="GO:0008233">
    <property type="term" value="F:peptidase activity"/>
    <property type="evidence" value="ECO:0007669"/>
    <property type="project" value="UniProtKB-KW"/>
</dbReference>
<comment type="caution">
    <text evidence="9">The sequence shown here is derived from an EMBL/GenBank/DDBJ whole genome shotgun (WGS) entry which is preliminary data.</text>
</comment>
<keyword evidence="10" id="KW-1185">Reference proteome</keyword>
<evidence type="ECO:0000256" key="6">
    <source>
        <dbReference type="SAM" id="MobiDB-lite"/>
    </source>
</evidence>
<dbReference type="EMBL" id="BAAAOP010000012">
    <property type="protein sequence ID" value="GAA2190067.1"/>
    <property type="molecule type" value="Genomic_DNA"/>
</dbReference>
<dbReference type="PANTHER" id="PTHR43806">
    <property type="entry name" value="PEPTIDASE S8"/>
    <property type="match status" value="1"/>
</dbReference>
<keyword evidence="7" id="KW-1133">Transmembrane helix</keyword>
<feature type="active site" description="Charge relay system" evidence="5">
    <location>
        <position position="300"/>
    </location>
</feature>
<gene>
    <name evidence="9" type="primary">mycP</name>
    <name evidence="9" type="ORF">GCM10009786_25830</name>
</gene>
<dbReference type="InterPro" id="IPR050131">
    <property type="entry name" value="Peptidase_S8_subtilisin-like"/>
</dbReference>
<dbReference type="SUPFAM" id="SSF52743">
    <property type="entry name" value="Subtilisin-like"/>
    <property type="match status" value="1"/>
</dbReference>
<dbReference type="Proteomes" id="UP001501084">
    <property type="component" value="Unassembled WGS sequence"/>
</dbReference>
<evidence type="ECO:0000256" key="1">
    <source>
        <dbReference type="ARBA" id="ARBA00011073"/>
    </source>
</evidence>
<evidence type="ECO:0000313" key="9">
    <source>
        <dbReference type="EMBL" id="GAA2190067.1"/>
    </source>
</evidence>
<dbReference type="PRINTS" id="PR00723">
    <property type="entry name" value="SUBTILISIN"/>
</dbReference>
<proteinExistence type="inferred from homology"/>
<comment type="similarity">
    <text evidence="1 5">Belongs to the peptidase S8 family.</text>
</comment>
<evidence type="ECO:0000256" key="4">
    <source>
        <dbReference type="ARBA" id="ARBA00022825"/>
    </source>
</evidence>
<evidence type="ECO:0000256" key="5">
    <source>
        <dbReference type="PROSITE-ProRule" id="PRU01240"/>
    </source>
</evidence>
<dbReference type="GO" id="GO:0006508">
    <property type="term" value="P:proteolysis"/>
    <property type="evidence" value="ECO:0007669"/>
    <property type="project" value="UniProtKB-KW"/>
</dbReference>
<accession>A0ABP5N4G2</accession>
<dbReference type="InterPro" id="IPR036852">
    <property type="entry name" value="Peptidase_S8/S53_dom_sf"/>
</dbReference>
<feature type="domain" description="Peptidase S8/S53" evidence="8">
    <location>
        <begin position="83"/>
        <end position="348"/>
    </location>
</feature>
<dbReference type="PROSITE" id="PS51892">
    <property type="entry name" value="SUBTILASE"/>
    <property type="match status" value="1"/>
</dbReference>
<evidence type="ECO:0000259" key="8">
    <source>
        <dbReference type="Pfam" id="PF00082"/>
    </source>
</evidence>
<feature type="transmembrane region" description="Helical" evidence="7">
    <location>
        <begin position="396"/>
        <end position="419"/>
    </location>
</feature>
<organism evidence="9 10">
    <name type="scientific">Leucobacter alluvii</name>
    <dbReference type="NCBI Taxonomy" id="340321"/>
    <lineage>
        <taxon>Bacteria</taxon>
        <taxon>Bacillati</taxon>
        <taxon>Actinomycetota</taxon>
        <taxon>Actinomycetes</taxon>
        <taxon>Micrococcales</taxon>
        <taxon>Microbacteriaceae</taxon>
        <taxon>Leucobacter</taxon>
    </lineage>
</organism>
<protein>
    <submittedName>
        <fullName evidence="9">Type VII secretion-associated serine protease mycosin</fullName>
    </submittedName>
</protein>
<reference evidence="10" key="1">
    <citation type="journal article" date="2019" name="Int. J. Syst. Evol. Microbiol.">
        <title>The Global Catalogue of Microorganisms (GCM) 10K type strain sequencing project: providing services to taxonomists for standard genome sequencing and annotation.</title>
        <authorList>
            <consortium name="The Broad Institute Genomics Platform"/>
            <consortium name="The Broad Institute Genome Sequencing Center for Infectious Disease"/>
            <person name="Wu L."/>
            <person name="Ma J."/>
        </authorList>
    </citation>
    <scope>NUCLEOTIDE SEQUENCE [LARGE SCALE GENOMIC DNA]</scope>
    <source>
        <strain evidence="10">JCM 14919</strain>
    </source>
</reference>
<dbReference type="PANTHER" id="PTHR43806:SF11">
    <property type="entry name" value="CEREVISIN-RELATED"/>
    <property type="match status" value="1"/>
</dbReference>
<dbReference type="RefSeq" id="WP_211650076.1">
    <property type="nucleotide sequence ID" value="NZ_BAAAOP010000012.1"/>
</dbReference>
<dbReference type="Gene3D" id="3.40.50.200">
    <property type="entry name" value="Peptidase S8/S53 domain"/>
    <property type="match status" value="1"/>
</dbReference>
<sequence length="430" mass="42998">MSRRRAVPDRGGLRRVGALALASAIASGLLMAAPDVVAPVRASAAEECGVGVMARLPGPPSAFAAMGWAPQGTADTGAAAPTGAGVTVAVIDSGVDVSRPQLADAFAPGSTSLISDGERPDGLGDPQGHGTALAGVIAARPADTSGAVGLAPDARIVSLRIFRGTDEESERAGFGPDAERLAEAIRSATDLGAQVIVVALSDDVDTPALRDATANAAASGSLVVASGGNRSTTENTEDSPRFPAAYPGALSVTAVDANGLPTSDSIHGQHIEVAAPGQDVLTTSTGGGDCRYAPDAPSSSFATAYAAGAAALLAEEYPDEGPEGWAYRLMATAARSNPDARDDQVGWGVIRPAAALDLRPDSTTRGPTSPFADTSDAAFSSSSTRVAPEPAEPGNAAFITAIAVVAAGLVSLFGLGAILRRRPRNDSASR</sequence>
<evidence type="ECO:0000313" key="10">
    <source>
        <dbReference type="Proteomes" id="UP001501084"/>
    </source>
</evidence>